<feature type="region of interest" description="Disordered" evidence="1">
    <location>
        <begin position="478"/>
        <end position="511"/>
    </location>
</feature>
<proteinExistence type="predicted"/>
<dbReference type="BioCyc" id="CSTI499177:GJE9-780-MONOMER"/>
<evidence type="ECO:0000256" key="1">
    <source>
        <dbReference type="SAM" id="MobiDB-lite"/>
    </source>
</evidence>
<keyword evidence="3" id="KW-1185">Reference proteome</keyword>
<name>E3PWP7_ACESD</name>
<organism evidence="2 3">
    <name type="scientific">Acetoanaerobium sticklandii (strain ATCC 12662 / DSM 519 / JCM 1433 / CCUG 9281 / NCIMB 10654 / HF)</name>
    <name type="common">Clostridium sticklandii</name>
    <dbReference type="NCBI Taxonomy" id="499177"/>
    <lineage>
        <taxon>Bacteria</taxon>
        <taxon>Bacillati</taxon>
        <taxon>Bacillota</taxon>
        <taxon>Clostridia</taxon>
        <taxon>Peptostreptococcales</taxon>
        <taxon>Filifactoraceae</taxon>
        <taxon>Acetoanaerobium</taxon>
    </lineage>
</organism>
<dbReference type="Proteomes" id="UP000007041">
    <property type="component" value="Chromosome"/>
</dbReference>
<dbReference type="KEGG" id="cst:CLOST_0736"/>
<accession>E3PWP7</accession>
<feature type="compositionally biased region" description="Basic and acidic residues" evidence="1">
    <location>
        <begin position="478"/>
        <end position="500"/>
    </location>
</feature>
<evidence type="ECO:0000313" key="3">
    <source>
        <dbReference type="Proteomes" id="UP000007041"/>
    </source>
</evidence>
<sequence length="628" mass="72813">MGYWKFATQNRIEEVSFNPVLERFYGYGINGLIRENIQNSLDGKLPDSDLPVEVIIEKGEIETRLIPGIDEIKERIKVLYSHNIYANDTIKHMHNKLDQEVVNYISFEDRNTKGLRGATEGYCSGSANTYSAYAYSKGIHITDNNSEVEKSRGGSHGIGKIASNAASDLYVMYFANCDEYGNKHLGGTAQLVEHSYESSVYRATGYFTDEADNNHYFPYENKFDKVFSKDTRGLKIVIPYLRENFNDDKEIVRAICDNFFLSIYQNKLKVKYNEVLIDKENIKTIIYNADYYEQDLEKMKDVFTPLYLDTYLNKEKFEISIFDGNKDKYEFNLYFQYDTSILKGRVAVIRTIGMKIEDRKILNCATKPFNAVLIPKDSDGDSFLKSLENESHSELSVDHIKDSKEQKNSKKFLNNLSTEIRKILDDFIRKNNPVDGKIDTKDIIYDVENKFKTELKANTKIVKLSQSVEEKPIVKYDTKKKKEDKKEKDKTEKNKNEKEKKPAKKVKKTDKDNVTKQFIKVHPHMVRRFIHKDKEFLNINLSGEDVKNRPLLCNLMIKVIDGQGKERDNELNINTDYKAILDVQSGNLLSSEGEYIKNITLKNKNIGLEMDLNSSYNKTLKFLYYLEV</sequence>
<dbReference type="EMBL" id="FP565809">
    <property type="protein sequence ID" value="CBH20862.1"/>
    <property type="molecule type" value="Genomic_DNA"/>
</dbReference>
<protein>
    <submittedName>
        <fullName evidence="2">Uncharacterized protein</fullName>
    </submittedName>
</protein>
<reference evidence="3" key="1">
    <citation type="journal article" date="2010" name="BMC Genomics">
        <title>Clostridium sticklandii, a specialist in amino acid degradation:revisiting its metabolism through its genome sequence.</title>
        <authorList>
            <person name="Fonknechten N."/>
            <person name="Chaussonnerie S."/>
            <person name="Tricot S."/>
            <person name="Lajus A."/>
            <person name="Andreesen J.R."/>
            <person name="Perchat N."/>
            <person name="Pelletier E."/>
            <person name="Gouyvenoux M."/>
            <person name="Barbe V."/>
            <person name="Salanoubat M."/>
            <person name="Le Paslier D."/>
            <person name="Weissenbach J."/>
            <person name="Cohen G.N."/>
            <person name="Kreimeyer A."/>
        </authorList>
    </citation>
    <scope>NUCLEOTIDE SEQUENCE [LARGE SCALE GENOMIC DNA]</scope>
    <source>
        <strain evidence="3">ATCC 12662 / DSM 519 / JCM 1433 / CCUG 9281 / NCIMB 10654 / HF</strain>
    </source>
</reference>
<dbReference type="AlphaFoldDB" id="E3PWP7"/>
<gene>
    <name evidence="2" type="ordered locus">CLOST_0736</name>
</gene>
<dbReference type="eggNOG" id="ENOG502Z7IC">
    <property type="taxonomic scope" value="Bacteria"/>
</dbReference>
<dbReference type="HOGENOM" id="CLU_435286_0_0_9"/>
<evidence type="ECO:0000313" key="2">
    <source>
        <dbReference type="EMBL" id="CBH20862.1"/>
    </source>
</evidence>
<dbReference type="STRING" id="1511.CLOST_0736"/>